<dbReference type="EMBL" id="CM000835">
    <property type="protein sequence ID" value="KRH69904.1"/>
    <property type="molecule type" value="Genomic_DNA"/>
</dbReference>
<dbReference type="ExpressionAtlas" id="A0A0R0KSY1">
    <property type="expression patterns" value="differential"/>
</dbReference>
<organism evidence="1">
    <name type="scientific">Glycine max</name>
    <name type="common">Soybean</name>
    <name type="synonym">Glycine hispida</name>
    <dbReference type="NCBI Taxonomy" id="3847"/>
    <lineage>
        <taxon>Eukaryota</taxon>
        <taxon>Viridiplantae</taxon>
        <taxon>Streptophyta</taxon>
        <taxon>Embryophyta</taxon>
        <taxon>Tracheophyta</taxon>
        <taxon>Spermatophyta</taxon>
        <taxon>Magnoliopsida</taxon>
        <taxon>eudicotyledons</taxon>
        <taxon>Gunneridae</taxon>
        <taxon>Pentapetalae</taxon>
        <taxon>rosids</taxon>
        <taxon>fabids</taxon>
        <taxon>Fabales</taxon>
        <taxon>Fabaceae</taxon>
        <taxon>Papilionoideae</taxon>
        <taxon>50 kb inversion clade</taxon>
        <taxon>NPAAA clade</taxon>
        <taxon>indigoferoid/millettioid clade</taxon>
        <taxon>Phaseoleae</taxon>
        <taxon>Glycine</taxon>
        <taxon>Glycine subgen. Soja</taxon>
    </lineage>
</organism>
<evidence type="ECO:0000313" key="3">
    <source>
        <dbReference type="Proteomes" id="UP000008827"/>
    </source>
</evidence>
<dbReference type="EnsemblPlants" id="KRH69904">
    <property type="protein sequence ID" value="KRH69904"/>
    <property type="gene ID" value="GLYMA_02G055700"/>
</dbReference>
<evidence type="ECO:0000313" key="2">
    <source>
        <dbReference type="EnsemblPlants" id="KRH69903"/>
    </source>
</evidence>
<accession>A0A0R0KSY1</accession>
<dbReference type="Gramene" id="KRH69905">
    <property type="protein sequence ID" value="KRH69905"/>
    <property type="gene ID" value="GLYMA_02G055700"/>
</dbReference>
<proteinExistence type="predicted"/>
<dbReference type="EMBL" id="CM000835">
    <property type="protein sequence ID" value="KRH69905.1"/>
    <property type="molecule type" value="Genomic_DNA"/>
</dbReference>
<dbReference type="Gramene" id="KRH69904">
    <property type="protein sequence ID" value="KRH69904"/>
    <property type="gene ID" value="GLYMA_02G055700"/>
</dbReference>
<dbReference type="Gramene" id="KRH69903">
    <property type="protein sequence ID" value="KRH69903"/>
    <property type="gene ID" value="GLYMA_02G055700"/>
</dbReference>
<protein>
    <submittedName>
        <fullName evidence="1 2">Uncharacterized protein</fullName>
    </submittedName>
</protein>
<dbReference type="EMBL" id="CM000835">
    <property type="protein sequence ID" value="KRH69903.1"/>
    <property type="molecule type" value="Genomic_DNA"/>
</dbReference>
<reference evidence="2" key="2">
    <citation type="submission" date="2018-02" db="UniProtKB">
        <authorList>
            <consortium name="EnsemblPlants"/>
        </authorList>
    </citation>
    <scope>IDENTIFICATION</scope>
    <source>
        <strain evidence="2">Williams 82</strain>
    </source>
</reference>
<name>A0A0R0KSY1_SOYBN</name>
<sequence>MHSHSCQLIFTSSVRRRTLPVAMTHISSTRCSTFPRHRFQIPFALKTILPFDLANII</sequence>
<dbReference type="AlphaFoldDB" id="A0A0R0KSY1"/>
<gene>
    <name evidence="1" type="ORF">GLYMA_02G055700</name>
</gene>
<keyword evidence="3" id="KW-1185">Reference proteome</keyword>
<evidence type="ECO:0000313" key="1">
    <source>
        <dbReference type="EMBL" id="KRH69904.1"/>
    </source>
</evidence>
<reference evidence="1" key="3">
    <citation type="submission" date="2018-07" db="EMBL/GenBank/DDBJ databases">
        <title>WGS assembly of Glycine max.</title>
        <authorList>
            <person name="Schmutz J."/>
            <person name="Cannon S."/>
            <person name="Schlueter J."/>
            <person name="Ma J."/>
            <person name="Mitros T."/>
            <person name="Nelson W."/>
            <person name="Hyten D."/>
            <person name="Song Q."/>
            <person name="Thelen J."/>
            <person name="Cheng J."/>
            <person name="Xu D."/>
            <person name="Hellsten U."/>
            <person name="May G."/>
            <person name="Yu Y."/>
            <person name="Sakurai T."/>
            <person name="Umezawa T."/>
            <person name="Bhattacharyya M."/>
            <person name="Sandhu D."/>
            <person name="Valliyodan B."/>
            <person name="Lindquist E."/>
            <person name="Peto M."/>
            <person name="Grant D."/>
            <person name="Shu S."/>
            <person name="Goodstein D."/>
            <person name="Barry K."/>
            <person name="Futrell-Griggs M."/>
            <person name="Abernathy B."/>
            <person name="Du J."/>
            <person name="Tian Z."/>
            <person name="Zhu L."/>
            <person name="Gill N."/>
            <person name="Joshi T."/>
            <person name="Libault M."/>
            <person name="Sethuraman A."/>
            <person name="Zhang X."/>
            <person name="Shinozaki K."/>
            <person name="Nguyen H."/>
            <person name="Wing R."/>
            <person name="Cregan P."/>
            <person name="Specht J."/>
            <person name="Grimwood J."/>
            <person name="Rokhsar D."/>
            <person name="Stacey G."/>
            <person name="Shoemaker R."/>
            <person name="Jackson S."/>
        </authorList>
    </citation>
    <scope>NUCLEOTIDE SEQUENCE</scope>
    <source>
        <tissue evidence="1">Callus</tissue>
    </source>
</reference>
<dbReference type="EnsemblPlants" id="KRH69905">
    <property type="protein sequence ID" value="KRH69905"/>
    <property type="gene ID" value="GLYMA_02G055700"/>
</dbReference>
<dbReference type="InParanoid" id="A0A0R0KSY1"/>
<reference evidence="1 2" key="1">
    <citation type="journal article" date="2010" name="Nature">
        <title>Genome sequence of the palaeopolyploid soybean.</title>
        <authorList>
            <person name="Schmutz J."/>
            <person name="Cannon S.B."/>
            <person name="Schlueter J."/>
            <person name="Ma J."/>
            <person name="Mitros T."/>
            <person name="Nelson W."/>
            <person name="Hyten D.L."/>
            <person name="Song Q."/>
            <person name="Thelen J.J."/>
            <person name="Cheng J."/>
            <person name="Xu D."/>
            <person name="Hellsten U."/>
            <person name="May G.D."/>
            <person name="Yu Y."/>
            <person name="Sakurai T."/>
            <person name="Umezawa T."/>
            <person name="Bhattacharyya M.K."/>
            <person name="Sandhu D."/>
            <person name="Valliyodan B."/>
            <person name="Lindquist E."/>
            <person name="Peto M."/>
            <person name="Grant D."/>
            <person name="Shu S."/>
            <person name="Goodstein D."/>
            <person name="Barry K."/>
            <person name="Futrell-Griggs M."/>
            <person name="Abernathy B."/>
            <person name="Du J."/>
            <person name="Tian Z."/>
            <person name="Zhu L."/>
            <person name="Gill N."/>
            <person name="Joshi T."/>
            <person name="Libault M."/>
            <person name="Sethuraman A."/>
            <person name="Zhang X.-C."/>
            <person name="Shinozaki K."/>
            <person name="Nguyen H.T."/>
            <person name="Wing R.A."/>
            <person name="Cregan P."/>
            <person name="Specht J."/>
            <person name="Grimwood J."/>
            <person name="Rokhsar D."/>
            <person name="Stacey G."/>
            <person name="Shoemaker R.C."/>
            <person name="Jackson S.A."/>
        </authorList>
    </citation>
    <scope>NUCLEOTIDE SEQUENCE</scope>
    <source>
        <strain evidence="2">cv. Williams 82</strain>
        <tissue evidence="1">Callus</tissue>
    </source>
</reference>
<dbReference type="EnsemblPlants" id="KRH69903">
    <property type="protein sequence ID" value="KRH69903"/>
    <property type="gene ID" value="GLYMA_02G055700"/>
</dbReference>
<dbReference type="Proteomes" id="UP000008827">
    <property type="component" value="Chromosome 2"/>
</dbReference>